<dbReference type="Pfam" id="PF12348">
    <property type="entry name" value="CLASP_N"/>
    <property type="match status" value="1"/>
</dbReference>
<feature type="region of interest" description="Disordered" evidence="1">
    <location>
        <begin position="585"/>
        <end position="638"/>
    </location>
</feature>
<dbReference type="Gene3D" id="1.25.10.10">
    <property type="entry name" value="Leucine-rich Repeat Variant"/>
    <property type="match status" value="2"/>
</dbReference>
<dbReference type="SMART" id="SM01349">
    <property type="entry name" value="TOG"/>
    <property type="match status" value="1"/>
</dbReference>
<feature type="region of interest" description="Disordered" evidence="1">
    <location>
        <begin position="650"/>
        <end position="671"/>
    </location>
</feature>
<dbReference type="InterPro" id="IPR011989">
    <property type="entry name" value="ARM-like"/>
</dbReference>
<dbReference type="FunCoup" id="A0A1W4XGA6">
    <property type="interactions" value="31"/>
</dbReference>
<dbReference type="GO" id="GO:0000226">
    <property type="term" value="P:microtubule cytoskeleton organization"/>
    <property type="evidence" value="ECO:0007669"/>
    <property type="project" value="UniProtKB-ARBA"/>
</dbReference>
<feature type="compositionally biased region" description="Basic and acidic residues" evidence="1">
    <location>
        <begin position="310"/>
        <end position="322"/>
    </location>
</feature>
<evidence type="ECO:0000313" key="4">
    <source>
        <dbReference type="RefSeq" id="XP_018331812.1"/>
    </source>
</evidence>
<feature type="domain" description="TOG" evidence="2">
    <location>
        <begin position="814"/>
        <end position="1037"/>
    </location>
</feature>
<feature type="compositionally biased region" description="Low complexity" evidence="1">
    <location>
        <begin position="591"/>
        <end position="606"/>
    </location>
</feature>
<protein>
    <submittedName>
        <fullName evidence="4">Uncharacterized protein LOC108741488</fullName>
    </submittedName>
</protein>
<feature type="compositionally biased region" description="Basic and acidic residues" evidence="1">
    <location>
        <begin position="350"/>
        <end position="370"/>
    </location>
</feature>
<dbReference type="OrthoDB" id="63891at2759"/>
<reference evidence="4" key="1">
    <citation type="submission" date="2025-08" db="UniProtKB">
        <authorList>
            <consortium name="RefSeq"/>
        </authorList>
    </citation>
    <scope>IDENTIFICATION</scope>
    <source>
        <tissue evidence="4">Entire body</tissue>
    </source>
</reference>
<organism evidence="3 4">
    <name type="scientific">Agrilus planipennis</name>
    <name type="common">Emerald ash borer</name>
    <name type="synonym">Agrilus marcopoli</name>
    <dbReference type="NCBI Taxonomy" id="224129"/>
    <lineage>
        <taxon>Eukaryota</taxon>
        <taxon>Metazoa</taxon>
        <taxon>Ecdysozoa</taxon>
        <taxon>Arthropoda</taxon>
        <taxon>Hexapoda</taxon>
        <taxon>Insecta</taxon>
        <taxon>Pterygota</taxon>
        <taxon>Neoptera</taxon>
        <taxon>Endopterygota</taxon>
        <taxon>Coleoptera</taxon>
        <taxon>Polyphaga</taxon>
        <taxon>Elateriformia</taxon>
        <taxon>Buprestoidea</taxon>
        <taxon>Buprestidae</taxon>
        <taxon>Agrilinae</taxon>
        <taxon>Agrilus</taxon>
    </lineage>
</organism>
<keyword evidence="3" id="KW-1185">Reference proteome</keyword>
<dbReference type="GO" id="GO:0008017">
    <property type="term" value="F:microtubule binding"/>
    <property type="evidence" value="ECO:0007669"/>
    <property type="project" value="TreeGrafter"/>
</dbReference>
<sequence length="1043" mass="116312">MIQNVQKVTSPASYQDGLLTEKRSVGSLSTPDKGRCLTTFWDEIVKKTSLSDEFDVEAFFQIIRERLNSPEKEVRQHALRVLKDFIPVVNRHVLETNINSILEDVLNNLGHGAPSIRKSSIDCLYMYVKHSDDSDNALKNIVFTGMYKEPHGSHLKTNTVAGIIMALPNLILPHISQDTLYYVITALFNKLVQVTYQEVALKALLRTEAVLGKERFRSILNICGYDNREKDLDLLSEVYGINPETIREFQPDDEEDDDFDGILNDSVTLKEPVDDDVILEAEIKLDSGDAITMKVHEENYTLSSPTSESEDSKKEYNRKGSDVGDGTTDDEKKDYFPRSPRKVRFGGEVIKMRTPDSDGHSSENNSKKDASLNNNTKSSIPIRIRKSNSYQDIGENDNSISNDRPSLVEYKKSFIPIRKAAQGDKFDVIENMKPSKSFSIFPETDSHYSTNNFNRITGMDNAGIYGRNGRWNPKGINHDFRNGYGNNGLIQYDSHSVATNYNFLDNNFRVRGRGPGQYNAFNSRRGYSSASPISLIPVAGHRNRSNHSAPEIYNTSNQDDYIPQNTRFCDNNSAFLIENESKQETLPNNFSSGSSSKSPSNLSAESIAESNNRSNNSINKPTPTPVASVNASPKSTEIKIEDVTDTILISSEESDNVPDRNSVCGSTTPENIVINSPVTSQSTITEITSPSGSQTSLLDQRKATEMVSKNMNLSKSDSDLRYSSPLEVRTTTNSAPSTVKAMAFTPLKDHVVYSESPIELPNCNGANIASSLPDSLDANSISADPQTRPSKMIKNRTTVSSTRGKKLYKQKSVNLPKRQNLSTTMTQLESKDWDTTIKGLKAISILIKESPFQLNGHLHSVCVLLGKHIRSLRSQVARSACNATADLFMFPVKSLEVEVDDLAAALFHRTADTNKFLRSDAKNALDKMCSNLPPTRVIAVILNKGVCHHNPIVRCESARLLNQISQTLGHEKVFQLPKDTRDKLLKTAANFLGEGNYETRQHTQKLLLYLCQHKQFWKTVVSTLSPTHVRAIGNVVQKRLQNN</sequence>
<dbReference type="RefSeq" id="XP_018331812.1">
    <property type="nucleotide sequence ID" value="XM_018476310.1"/>
</dbReference>
<feature type="region of interest" description="Disordered" evidence="1">
    <location>
        <begin position="540"/>
        <end position="565"/>
    </location>
</feature>
<feature type="compositionally biased region" description="Polar residues" evidence="1">
    <location>
        <begin position="608"/>
        <end position="635"/>
    </location>
</feature>
<dbReference type="AlphaFoldDB" id="A0A1W4XGA6"/>
<evidence type="ECO:0000256" key="1">
    <source>
        <dbReference type="SAM" id="MobiDB-lite"/>
    </source>
</evidence>
<feature type="region of interest" description="Disordered" evidence="1">
    <location>
        <begin position="296"/>
        <end position="383"/>
    </location>
</feature>
<dbReference type="GO" id="GO:0005929">
    <property type="term" value="C:cilium"/>
    <property type="evidence" value="ECO:0007669"/>
    <property type="project" value="TreeGrafter"/>
</dbReference>
<feature type="compositionally biased region" description="Polar residues" evidence="1">
    <location>
        <begin position="553"/>
        <end position="565"/>
    </location>
</feature>
<dbReference type="InterPro" id="IPR016024">
    <property type="entry name" value="ARM-type_fold"/>
</dbReference>
<dbReference type="PANTHER" id="PTHR21567:SF87">
    <property type="entry name" value="CRESCERIN-LIKE PROTEIN CHE-12"/>
    <property type="match status" value="1"/>
</dbReference>
<name>A0A1W4XGA6_AGRPL</name>
<proteinExistence type="predicted"/>
<dbReference type="InterPro" id="IPR034085">
    <property type="entry name" value="TOG"/>
</dbReference>
<dbReference type="KEGG" id="apln:108741488"/>
<dbReference type="GeneID" id="108741488"/>
<evidence type="ECO:0000259" key="2">
    <source>
        <dbReference type="SMART" id="SM01349"/>
    </source>
</evidence>
<dbReference type="PANTHER" id="PTHR21567">
    <property type="entry name" value="CLASP"/>
    <property type="match status" value="1"/>
</dbReference>
<dbReference type="GO" id="GO:0005881">
    <property type="term" value="C:cytoplasmic microtubule"/>
    <property type="evidence" value="ECO:0007669"/>
    <property type="project" value="TreeGrafter"/>
</dbReference>
<evidence type="ECO:0000313" key="3">
    <source>
        <dbReference type="Proteomes" id="UP000192223"/>
    </source>
</evidence>
<gene>
    <name evidence="4" type="primary">LOC108741488</name>
</gene>
<dbReference type="SUPFAM" id="SSF48371">
    <property type="entry name" value="ARM repeat"/>
    <property type="match status" value="1"/>
</dbReference>
<accession>A0A1W4XGA6</accession>
<dbReference type="Proteomes" id="UP000192223">
    <property type="component" value="Unplaced"/>
</dbReference>
<dbReference type="InterPro" id="IPR024395">
    <property type="entry name" value="CLASP_N_dom"/>
</dbReference>
<dbReference type="InParanoid" id="A0A1W4XGA6"/>